<dbReference type="EMBL" id="JAPTMU010000009">
    <property type="protein sequence ID" value="KAJ4937826.1"/>
    <property type="molecule type" value="Genomic_DNA"/>
</dbReference>
<evidence type="ECO:0000313" key="1">
    <source>
        <dbReference type="EMBL" id="KAJ4937826.1"/>
    </source>
</evidence>
<comment type="caution">
    <text evidence="1">The sequence shown here is derived from an EMBL/GenBank/DDBJ whole genome shotgun (WGS) entry which is preliminary data.</text>
</comment>
<organism evidence="1 2">
    <name type="scientific">Pogonophryne albipinna</name>
    <dbReference type="NCBI Taxonomy" id="1090488"/>
    <lineage>
        <taxon>Eukaryota</taxon>
        <taxon>Metazoa</taxon>
        <taxon>Chordata</taxon>
        <taxon>Craniata</taxon>
        <taxon>Vertebrata</taxon>
        <taxon>Euteleostomi</taxon>
        <taxon>Actinopterygii</taxon>
        <taxon>Neopterygii</taxon>
        <taxon>Teleostei</taxon>
        <taxon>Neoteleostei</taxon>
        <taxon>Acanthomorphata</taxon>
        <taxon>Eupercaria</taxon>
        <taxon>Perciformes</taxon>
        <taxon>Notothenioidei</taxon>
        <taxon>Pogonophryne</taxon>
    </lineage>
</organism>
<keyword evidence="2" id="KW-1185">Reference proteome</keyword>
<gene>
    <name evidence="1" type="ORF">JOQ06_002456</name>
</gene>
<dbReference type="Proteomes" id="UP001219934">
    <property type="component" value="Unassembled WGS sequence"/>
</dbReference>
<reference evidence="1" key="1">
    <citation type="submission" date="2022-11" db="EMBL/GenBank/DDBJ databases">
        <title>Chromosome-level genome of Pogonophryne albipinna.</title>
        <authorList>
            <person name="Jo E."/>
        </authorList>
    </citation>
    <scope>NUCLEOTIDE SEQUENCE</scope>
    <source>
        <strain evidence="1">SGF0006</strain>
        <tissue evidence="1">Muscle</tissue>
    </source>
</reference>
<accession>A0AAD6B7U2</accession>
<sequence length="57" mass="6177">TQSRCEVSFERSPLGSDVSLTFRVKGGQLLSALTDTSTFLGKKILVEPFTCQSKPKG</sequence>
<proteinExistence type="predicted"/>
<protein>
    <submittedName>
        <fullName evidence="1">Uncharacterized protein</fullName>
    </submittedName>
</protein>
<dbReference type="AlphaFoldDB" id="A0AAD6B7U2"/>
<feature type="non-terminal residue" evidence="1">
    <location>
        <position position="1"/>
    </location>
</feature>
<feature type="non-terminal residue" evidence="1">
    <location>
        <position position="57"/>
    </location>
</feature>
<evidence type="ECO:0000313" key="2">
    <source>
        <dbReference type="Proteomes" id="UP001219934"/>
    </source>
</evidence>
<name>A0AAD6B7U2_9TELE</name>